<evidence type="ECO:0000256" key="1">
    <source>
        <dbReference type="ARBA" id="ARBA00005147"/>
    </source>
</evidence>
<sequence length="438" mass="48183">MAQDTWRNWAGTETANPLRFATPRSVEELSALVCGAAEHGQRVKAVGSGHSFTGVAVTDGILVSLDALTGIESVTLDEPAGALVTVLAGTRLHDLSEQLWHRGLAMINLGDIDVQSIAGALSTGTHGTGARFGGLATQVRALQVVLADGSVADCSPTENPELFEAARLGLGAVGIISKVTIQCVPNYVMHAVEKPESLDATLDRLDHDRTTIDHFEFYWFPHTRRVLTKRNTRLPGDTPASPLHPVRAYVDDELLANVLFEGINRVAGLAPKAIPKINRLSSRMLSAREFTDRSYRVFASERRVKFREMEYAVPTEALPDTLAAIDSWVEKSGFTVAFPVEVRFAAGDDVWLSTANGRDTAYIAVHQYHRRDHEPYFSAVEAIAREVDGRPHWGKLHGRTADDLRPAYPNFDEFVAVRDKYDPERMFGNAYLQQVLGR</sequence>
<evidence type="ECO:0000313" key="7">
    <source>
        <dbReference type="Proteomes" id="UP000028488"/>
    </source>
</evidence>
<keyword evidence="4" id="KW-0560">Oxidoreductase</keyword>
<comment type="pathway">
    <text evidence="1">Cofactor biosynthesis; L-ascorbate biosynthesis.</text>
</comment>
<dbReference type="InterPro" id="IPR010031">
    <property type="entry name" value="FAD_lactone_oxidase-like"/>
</dbReference>
<name>A0A076ENK5_RHOOP</name>
<dbReference type="Pfam" id="PF04030">
    <property type="entry name" value="ALO"/>
    <property type="match status" value="1"/>
</dbReference>
<dbReference type="GO" id="GO:0016020">
    <property type="term" value="C:membrane"/>
    <property type="evidence" value="ECO:0007669"/>
    <property type="project" value="InterPro"/>
</dbReference>
<comment type="similarity">
    <text evidence="2">Belongs to the oxygen-dependent FAD-linked oxidoreductase family.</text>
</comment>
<dbReference type="Gene3D" id="3.30.70.2520">
    <property type="match status" value="1"/>
</dbReference>
<dbReference type="AlphaFoldDB" id="A0A076ENK5"/>
<dbReference type="SUPFAM" id="SSF56176">
    <property type="entry name" value="FAD-binding/transporter-associated domain-like"/>
    <property type="match status" value="1"/>
</dbReference>
<dbReference type="eggNOG" id="COG0277">
    <property type="taxonomic scope" value="Bacteria"/>
</dbReference>
<evidence type="ECO:0000256" key="4">
    <source>
        <dbReference type="ARBA" id="ARBA00023002"/>
    </source>
</evidence>
<dbReference type="PROSITE" id="PS00862">
    <property type="entry name" value="OX2_COVAL_FAD"/>
    <property type="match status" value="1"/>
</dbReference>
<keyword evidence="3" id="KW-0060">Ascorbate biosynthesis</keyword>
<proteinExistence type="inferred from homology"/>
<evidence type="ECO:0000313" key="6">
    <source>
        <dbReference type="EMBL" id="AII05014.1"/>
    </source>
</evidence>
<dbReference type="InterPro" id="IPR016169">
    <property type="entry name" value="FAD-bd_PCMH_sub2"/>
</dbReference>
<dbReference type="InterPro" id="IPR006094">
    <property type="entry name" value="Oxid_FAD_bind_N"/>
</dbReference>
<dbReference type="Gene3D" id="3.30.465.10">
    <property type="match status" value="1"/>
</dbReference>
<gene>
    <name evidence="6" type="ORF">EP51_10495</name>
</gene>
<dbReference type="Pfam" id="PF01565">
    <property type="entry name" value="FAD_binding_4"/>
    <property type="match status" value="1"/>
</dbReference>
<dbReference type="Proteomes" id="UP000028488">
    <property type="component" value="Chromosome"/>
</dbReference>
<dbReference type="PIRSF" id="PIRSF000136">
    <property type="entry name" value="LGO_GLO"/>
    <property type="match status" value="1"/>
</dbReference>
<dbReference type="GO" id="GO:0019853">
    <property type="term" value="P:L-ascorbic acid biosynthetic process"/>
    <property type="evidence" value="ECO:0007669"/>
    <property type="project" value="UniProtKB-UniPathway"/>
</dbReference>
<accession>A0A076ENK5</accession>
<dbReference type="NCBIfam" id="TIGR01679">
    <property type="entry name" value="bact_FAD_ox"/>
    <property type="match status" value="1"/>
</dbReference>
<dbReference type="InterPro" id="IPR016166">
    <property type="entry name" value="FAD-bd_PCMH"/>
</dbReference>
<dbReference type="RefSeq" id="WP_112302156.1">
    <property type="nucleotide sequence ID" value="NZ_CP008947.1"/>
</dbReference>
<dbReference type="InterPro" id="IPR007173">
    <property type="entry name" value="ALO_C"/>
</dbReference>
<dbReference type="PROSITE" id="PS51387">
    <property type="entry name" value="FAD_PCMH"/>
    <property type="match status" value="1"/>
</dbReference>
<organism evidence="6 7">
    <name type="scientific">Rhodococcus opacus</name>
    <name type="common">Nocardia opaca</name>
    <dbReference type="NCBI Taxonomy" id="37919"/>
    <lineage>
        <taxon>Bacteria</taxon>
        <taxon>Bacillati</taxon>
        <taxon>Actinomycetota</taxon>
        <taxon>Actinomycetes</taxon>
        <taxon>Mycobacteriales</taxon>
        <taxon>Nocardiaceae</taxon>
        <taxon>Rhodococcus</taxon>
    </lineage>
</organism>
<dbReference type="Gene3D" id="3.30.43.10">
    <property type="entry name" value="Uridine Diphospho-n-acetylenolpyruvylglucosamine Reductase, domain 2"/>
    <property type="match status" value="1"/>
</dbReference>
<dbReference type="InterPro" id="IPR036318">
    <property type="entry name" value="FAD-bd_PCMH-like_sf"/>
</dbReference>
<dbReference type="GO" id="GO:0003885">
    <property type="term" value="F:D-arabinono-1,4-lactone oxidase activity"/>
    <property type="evidence" value="ECO:0007669"/>
    <property type="project" value="InterPro"/>
</dbReference>
<dbReference type="Gene3D" id="1.10.45.10">
    <property type="entry name" value="Vanillyl-alcohol Oxidase, Chain A, domain 4"/>
    <property type="match status" value="1"/>
</dbReference>
<dbReference type="PANTHER" id="PTHR43762:SF1">
    <property type="entry name" value="D-ARABINONO-1,4-LACTONE OXIDASE"/>
    <property type="match status" value="1"/>
</dbReference>
<dbReference type="EMBL" id="CP008947">
    <property type="protein sequence ID" value="AII05014.1"/>
    <property type="molecule type" value="Genomic_DNA"/>
</dbReference>
<dbReference type="PANTHER" id="PTHR43762">
    <property type="entry name" value="L-GULONOLACTONE OXIDASE"/>
    <property type="match status" value="1"/>
</dbReference>
<evidence type="ECO:0000259" key="5">
    <source>
        <dbReference type="PROSITE" id="PS51387"/>
    </source>
</evidence>
<dbReference type="GO" id="GO:0071949">
    <property type="term" value="F:FAD binding"/>
    <property type="evidence" value="ECO:0007669"/>
    <property type="project" value="InterPro"/>
</dbReference>
<evidence type="ECO:0000256" key="3">
    <source>
        <dbReference type="ARBA" id="ARBA00022644"/>
    </source>
</evidence>
<feature type="domain" description="FAD-binding PCMH-type" evidence="5">
    <location>
        <begin position="13"/>
        <end position="186"/>
    </location>
</feature>
<dbReference type="GO" id="GO:0080049">
    <property type="term" value="F:L-gulono-1,4-lactone dehydrogenase activity"/>
    <property type="evidence" value="ECO:0007669"/>
    <property type="project" value="TreeGrafter"/>
</dbReference>
<evidence type="ECO:0000256" key="2">
    <source>
        <dbReference type="ARBA" id="ARBA00005466"/>
    </source>
</evidence>
<dbReference type="InterPro" id="IPR016171">
    <property type="entry name" value="Vanillyl_alc_oxidase_C-sub2"/>
</dbReference>
<dbReference type="InterPro" id="IPR006093">
    <property type="entry name" value="Oxy_OxRdtase_FAD_BS"/>
</dbReference>
<dbReference type="UniPathway" id="UPA00132"/>
<dbReference type="InterPro" id="IPR016167">
    <property type="entry name" value="FAD-bd_PCMH_sub1"/>
</dbReference>
<protein>
    <submittedName>
        <fullName evidence="6">FAD-linked oxidoreductase</fullName>
    </submittedName>
</protein>
<reference evidence="6 7" key="1">
    <citation type="submission" date="2014-07" db="EMBL/GenBank/DDBJ databases">
        <title>Genome Sequence of Rhodococcus opacus Strain R7, a Biodegrader of Mono- and Polycyclic Aromatic Hydrocarbons.</title>
        <authorList>
            <person name="Di Gennaro P."/>
            <person name="Zampolli J."/>
            <person name="Presti I."/>
            <person name="Cappelletti M."/>
            <person name="D'Ursi P."/>
            <person name="Orro A."/>
            <person name="Mezzelani A."/>
            <person name="Milanesi L."/>
        </authorList>
    </citation>
    <scope>NUCLEOTIDE SEQUENCE [LARGE SCALE GENOMIC DNA]</scope>
    <source>
        <strain evidence="6 7">R7</strain>
    </source>
</reference>